<accession>A0A2G9R3J6</accession>
<keyword evidence="2" id="KW-1185">Reference proteome</keyword>
<protein>
    <submittedName>
        <fullName evidence="1">Uncharacterized protein</fullName>
    </submittedName>
</protein>
<dbReference type="AlphaFoldDB" id="A0A2G9R3J6"/>
<reference evidence="2" key="1">
    <citation type="journal article" date="2017" name="Nat. Commun.">
        <title>The North American bullfrog draft genome provides insight into hormonal regulation of long noncoding RNA.</title>
        <authorList>
            <person name="Hammond S.A."/>
            <person name="Warren R.L."/>
            <person name="Vandervalk B.P."/>
            <person name="Kucuk E."/>
            <person name="Khan H."/>
            <person name="Gibb E.A."/>
            <person name="Pandoh P."/>
            <person name="Kirk H."/>
            <person name="Zhao Y."/>
            <person name="Jones M."/>
            <person name="Mungall A.J."/>
            <person name="Coope R."/>
            <person name="Pleasance S."/>
            <person name="Moore R.A."/>
            <person name="Holt R.A."/>
            <person name="Round J.M."/>
            <person name="Ohora S."/>
            <person name="Walle B.V."/>
            <person name="Veldhoen N."/>
            <person name="Helbing C.C."/>
            <person name="Birol I."/>
        </authorList>
    </citation>
    <scope>NUCLEOTIDE SEQUENCE [LARGE SCALE GENOMIC DNA]</scope>
</reference>
<evidence type="ECO:0000313" key="1">
    <source>
        <dbReference type="EMBL" id="PIO22405.1"/>
    </source>
</evidence>
<organism evidence="1 2">
    <name type="scientific">Aquarana catesbeiana</name>
    <name type="common">American bullfrog</name>
    <name type="synonym">Rana catesbeiana</name>
    <dbReference type="NCBI Taxonomy" id="8400"/>
    <lineage>
        <taxon>Eukaryota</taxon>
        <taxon>Metazoa</taxon>
        <taxon>Chordata</taxon>
        <taxon>Craniata</taxon>
        <taxon>Vertebrata</taxon>
        <taxon>Euteleostomi</taxon>
        <taxon>Amphibia</taxon>
        <taxon>Batrachia</taxon>
        <taxon>Anura</taxon>
        <taxon>Neobatrachia</taxon>
        <taxon>Ranoidea</taxon>
        <taxon>Ranidae</taxon>
        <taxon>Aquarana</taxon>
    </lineage>
</organism>
<evidence type="ECO:0000313" key="2">
    <source>
        <dbReference type="Proteomes" id="UP000228934"/>
    </source>
</evidence>
<dbReference type="EMBL" id="KV947834">
    <property type="protein sequence ID" value="PIO22405.1"/>
    <property type="molecule type" value="Genomic_DNA"/>
</dbReference>
<gene>
    <name evidence="1" type="ORF">AB205_0174330</name>
</gene>
<proteinExistence type="predicted"/>
<dbReference type="Proteomes" id="UP000228934">
    <property type="component" value="Unassembled WGS sequence"/>
</dbReference>
<name>A0A2G9R3J6_AQUCT</name>
<sequence>MVTRDNACISDTIPVVFLLEQTLHSLMDRAIKAEQQEEGEDFLSSQGSLYTDTILSMPQNTQEEKEEKEEDYGSFGAEEDIQSLGVVRGWEWRQFQIL</sequence>